<dbReference type="EMBL" id="LAZR01036629">
    <property type="protein sequence ID" value="KKL24353.1"/>
    <property type="molecule type" value="Genomic_DNA"/>
</dbReference>
<comment type="caution">
    <text evidence="1">The sequence shown here is derived from an EMBL/GenBank/DDBJ whole genome shotgun (WGS) entry which is preliminary data.</text>
</comment>
<accession>A0A0F8ZDK6</accession>
<evidence type="ECO:0000313" key="1">
    <source>
        <dbReference type="EMBL" id="KKK91847.1"/>
    </source>
</evidence>
<proteinExistence type="predicted"/>
<organism evidence="1">
    <name type="scientific">marine sediment metagenome</name>
    <dbReference type="NCBI Taxonomy" id="412755"/>
    <lineage>
        <taxon>unclassified sequences</taxon>
        <taxon>metagenomes</taxon>
        <taxon>ecological metagenomes</taxon>
    </lineage>
</organism>
<name>A0A0F8ZDK6_9ZZZZ</name>
<dbReference type="AlphaFoldDB" id="A0A0F8ZDK6"/>
<protein>
    <submittedName>
        <fullName evidence="1">Uncharacterized protein</fullName>
    </submittedName>
</protein>
<sequence length="206" mass="22656">MDDLYKTYRVELQFRNGIAGSMPLEPHLIDAHIDKYAHDVSNALKAGKKKEGAVSEEAIAAYKRCATSIFRMDDEGRPYLRDFQVCAMMLKASRVMGQWGSKGGLLATTIQDGGVIPDERILVSGEFTLSERPVAPMAARGGRQPSIAVFEVVNNGKAAFDLQVIKNDALPDELLKRIWKVAENTGLGGFRHLGYGKFNVTKLKAV</sequence>
<gene>
    <name evidence="2" type="ORF">LCGC14_2416160</name>
    <name evidence="1" type="ORF">LCGC14_2708860</name>
</gene>
<evidence type="ECO:0000313" key="2">
    <source>
        <dbReference type="EMBL" id="KKL24353.1"/>
    </source>
</evidence>
<dbReference type="EMBL" id="LAZR01048475">
    <property type="protein sequence ID" value="KKK91847.1"/>
    <property type="molecule type" value="Genomic_DNA"/>
</dbReference>
<reference evidence="1" key="1">
    <citation type="journal article" date="2015" name="Nature">
        <title>Complex archaea that bridge the gap between prokaryotes and eukaryotes.</title>
        <authorList>
            <person name="Spang A."/>
            <person name="Saw J.H."/>
            <person name="Jorgensen S.L."/>
            <person name="Zaremba-Niedzwiedzka K."/>
            <person name="Martijn J."/>
            <person name="Lind A.E."/>
            <person name="van Eijk R."/>
            <person name="Schleper C."/>
            <person name="Guy L."/>
            <person name="Ettema T.J."/>
        </authorList>
    </citation>
    <scope>NUCLEOTIDE SEQUENCE</scope>
</reference>